<dbReference type="PANTHER" id="PTHR11705">
    <property type="entry name" value="PROTEASE FAMILY M14 CARBOXYPEPTIDASE A,B"/>
    <property type="match status" value="1"/>
</dbReference>
<keyword evidence="5" id="KW-0862">Zinc</keyword>
<evidence type="ECO:0000256" key="5">
    <source>
        <dbReference type="ARBA" id="ARBA00022833"/>
    </source>
</evidence>
<protein>
    <submittedName>
        <fullName evidence="10">Gamma-D-glutamyl-meso-diaminopimelate peptidase</fullName>
    </submittedName>
</protein>
<dbReference type="EMBL" id="RZNY01000021">
    <property type="protein sequence ID" value="RUT43281.1"/>
    <property type="molecule type" value="Genomic_DNA"/>
</dbReference>
<dbReference type="Gene3D" id="3.40.630.10">
    <property type="entry name" value="Zn peptidases"/>
    <property type="match status" value="1"/>
</dbReference>
<dbReference type="Proteomes" id="UP000279446">
    <property type="component" value="Unassembled WGS sequence"/>
</dbReference>
<dbReference type="SUPFAM" id="SSF53187">
    <property type="entry name" value="Zn-dependent exopeptidases"/>
    <property type="match status" value="1"/>
</dbReference>
<keyword evidence="11" id="KW-1185">Reference proteome</keyword>
<comment type="cofactor">
    <cofactor evidence="1">
        <name>Zn(2+)</name>
        <dbReference type="ChEBI" id="CHEBI:29105"/>
    </cofactor>
</comment>
<evidence type="ECO:0000256" key="4">
    <source>
        <dbReference type="ARBA" id="ARBA00022801"/>
    </source>
</evidence>
<reference evidence="10 11" key="1">
    <citation type="submission" date="2018-12" db="EMBL/GenBank/DDBJ databases">
        <authorList>
            <person name="Sun L."/>
            <person name="Chen Z."/>
        </authorList>
    </citation>
    <scope>NUCLEOTIDE SEQUENCE [LARGE SCALE GENOMIC DNA]</scope>
    <source>
        <strain evidence="10 11">DSM 15890</strain>
    </source>
</reference>
<dbReference type="OrthoDB" id="9802862at2"/>
<dbReference type="GO" id="GO:0008270">
    <property type="term" value="F:zinc ion binding"/>
    <property type="evidence" value="ECO:0007669"/>
    <property type="project" value="InterPro"/>
</dbReference>
<comment type="caution">
    <text evidence="10">The sequence shown here is derived from an EMBL/GenBank/DDBJ whole genome shotgun (WGS) entry which is preliminary data.</text>
</comment>
<dbReference type="SMART" id="SM00631">
    <property type="entry name" value="Zn_pept"/>
    <property type="match status" value="1"/>
</dbReference>
<gene>
    <name evidence="10" type="ORF">EJP82_20935</name>
</gene>
<evidence type="ECO:0000256" key="7">
    <source>
        <dbReference type="PROSITE-ProRule" id="PRU01379"/>
    </source>
</evidence>
<feature type="domain" description="Peptidase M14" evidence="9">
    <location>
        <begin position="54"/>
        <end position="350"/>
    </location>
</feature>
<dbReference type="InterPro" id="IPR034274">
    <property type="entry name" value="ENP1_M14_CPD"/>
</dbReference>
<feature type="region of interest" description="Disordered" evidence="8">
    <location>
        <begin position="490"/>
        <end position="510"/>
    </location>
</feature>
<dbReference type="AlphaFoldDB" id="A0A3S1BMZ4"/>
<dbReference type="InterPro" id="IPR000834">
    <property type="entry name" value="Peptidase_M14"/>
</dbReference>
<evidence type="ECO:0000256" key="3">
    <source>
        <dbReference type="ARBA" id="ARBA00022670"/>
    </source>
</evidence>
<sequence>MNGKCVLLIKSPVPKTTTFKSVLFLLCLFMVVSFFEVPQSAKASTSTSIVNSNQIYSYSIMQRDIMKLAAAYPDLISYETIGQTKYDRELWAIKLGRGESVLFLNGSHHAREWITTPLLMKMIDTYAAAYYNNTEISKYNIRELLDHVSIWFVPMVNPDGVTLSQQGTAGLSASLANTLKKYNGNSTNFNRWKANMQGIDLNRQYPAQWNTIKNAQAYPWYQNYKGTQAAQALEVQSMMDFTYKIDPELTISYHSSGEILFWHFNTLSKNLSRDKAIATELSKLTGYSLVNPEKNPSGGGYKDWFIQEFDRPGFTIEVAKYAGERSVPLSAFNGIWSENKEVPLFTAQKSYTLWLEKQKVQYLQQSMSLLAETKLYSKIGAADSISNLNPQQVEVTAQKGDWYQVVSGQGTGWIQPSPGKLAVVENMNATADLKDEAYTYKYPDAFSPKLSTLNPQTVQVIGRWSDWFLISTDNGNWWIDGRHIELNSTSEEAAPEVAPEATPEAAAEAA</sequence>
<dbReference type="CDD" id="cd06229">
    <property type="entry name" value="M14_Endopeptidase_I"/>
    <property type="match status" value="1"/>
</dbReference>
<dbReference type="GO" id="GO:0004181">
    <property type="term" value="F:metallocarboxypeptidase activity"/>
    <property type="evidence" value="ECO:0007669"/>
    <property type="project" value="InterPro"/>
</dbReference>
<proteinExistence type="inferred from homology"/>
<evidence type="ECO:0000256" key="8">
    <source>
        <dbReference type="SAM" id="MobiDB-lite"/>
    </source>
</evidence>
<evidence type="ECO:0000259" key="9">
    <source>
        <dbReference type="PROSITE" id="PS52035"/>
    </source>
</evidence>
<feature type="compositionally biased region" description="Low complexity" evidence="8">
    <location>
        <begin position="491"/>
        <end position="510"/>
    </location>
</feature>
<dbReference type="GO" id="GO:0005615">
    <property type="term" value="C:extracellular space"/>
    <property type="evidence" value="ECO:0007669"/>
    <property type="project" value="TreeGrafter"/>
</dbReference>
<accession>A0A3S1BMZ4</accession>
<dbReference type="PROSITE" id="PS52035">
    <property type="entry name" value="PEPTIDASE_M14"/>
    <property type="match status" value="1"/>
</dbReference>
<evidence type="ECO:0000313" key="10">
    <source>
        <dbReference type="EMBL" id="RUT43281.1"/>
    </source>
</evidence>
<organism evidence="10 11">
    <name type="scientific">Paenibacillus anaericanus</name>
    <dbReference type="NCBI Taxonomy" id="170367"/>
    <lineage>
        <taxon>Bacteria</taxon>
        <taxon>Bacillati</taxon>
        <taxon>Bacillota</taxon>
        <taxon>Bacilli</taxon>
        <taxon>Bacillales</taxon>
        <taxon>Paenibacillaceae</taxon>
        <taxon>Paenibacillus</taxon>
    </lineage>
</organism>
<dbReference type="PRINTS" id="PR00765">
    <property type="entry name" value="CRBOXYPTASEA"/>
</dbReference>
<dbReference type="Pfam" id="PF00246">
    <property type="entry name" value="Peptidase_M14"/>
    <property type="match status" value="1"/>
</dbReference>
<keyword evidence="6" id="KW-0482">Metalloprotease</keyword>
<evidence type="ECO:0000256" key="1">
    <source>
        <dbReference type="ARBA" id="ARBA00001947"/>
    </source>
</evidence>
<evidence type="ECO:0000313" key="11">
    <source>
        <dbReference type="Proteomes" id="UP000279446"/>
    </source>
</evidence>
<feature type="active site" description="Proton donor/acceptor" evidence="7">
    <location>
        <position position="317"/>
    </location>
</feature>
<dbReference type="GO" id="GO:0006508">
    <property type="term" value="P:proteolysis"/>
    <property type="evidence" value="ECO:0007669"/>
    <property type="project" value="UniProtKB-KW"/>
</dbReference>
<comment type="similarity">
    <text evidence="2 7">Belongs to the peptidase M14 family.</text>
</comment>
<evidence type="ECO:0000256" key="2">
    <source>
        <dbReference type="ARBA" id="ARBA00005988"/>
    </source>
</evidence>
<dbReference type="PANTHER" id="PTHR11705:SF143">
    <property type="entry name" value="SLL0236 PROTEIN"/>
    <property type="match status" value="1"/>
</dbReference>
<evidence type="ECO:0000256" key="6">
    <source>
        <dbReference type="ARBA" id="ARBA00023049"/>
    </source>
</evidence>
<name>A0A3S1BMZ4_9BACL</name>
<keyword evidence="3" id="KW-0645">Protease</keyword>
<keyword evidence="4" id="KW-0378">Hydrolase</keyword>